<accession>A0A318HRU4</accession>
<dbReference type="Pfam" id="PF12706">
    <property type="entry name" value="Lactamase_B_2"/>
    <property type="match status" value="1"/>
</dbReference>
<dbReference type="Proteomes" id="UP000248314">
    <property type="component" value="Unassembled WGS sequence"/>
</dbReference>
<protein>
    <submittedName>
        <fullName evidence="2">Phosphoribosyl 1,2-cyclic phosphodiesterase</fullName>
    </submittedName>
</protein>
<feature type="domain" description="Metallo-beta-lactamase" evidence="1">
    <location>
        <begin position="19"/>
        <end position="187"/>
    </location>
</feature>
<dbReference type="Gene3D" id="3.60.15.10">
    <property type="entry name" value="Ribonuclease Z/Hydroxyacylglutathione hydrolase-like"/>
    <property type="match status" value="1"/>
</dbReference>
<reference evidence="2 3" key="1">
    <citation type="submission" date="2018-05" db="EMBL/GenBank/DDBJ databases">
        <title>Genomic Encyclopedia of Type Strains, Phase I: the one thousand microbial genomes (KMG-I) project.</title>
        <authorList>
            <person name="Kyrpides N."/>
        </authorList>
    </citation>
    <scope>NUCLEOTIDE SEQUENCE [LARGE SCALE GENOMIC DNA]</scope>
    <source>
        <strain evidence="2 3">DSM 15611</strain>
    </source>
</reference>
<dbReference type="EMBL" id="QJJX01000023">
    <property type="protein sequence ID" value="PXX21128.1"/>
    <property type="molecule type" value="Genomic_DNA"/>
</dbReference>
<evidence type="ECO:0000313" key="2">
    <source>
        <dbReference type="EMBL" id="PXX21128.1"/>
    </source>
</evidence>
<organism evidence="2 3">
    <name type="scientific">Hoylesella shahii DSM 15611 = JCM 12083</name>
    <dbReference type="NCBI Taxonomy" id="1122991"/>
    <lineage>
        <taxon>Bacteria</taxon>
        <taxon>Pseudomonadati</taxon>
        <taxon>Bacteroidota</taxon>
        <taxon>Bacteroidia</taxon>
        <taxon>Bacteroidales</taxon>
        <taxon>Prevotellaceae</taxon>
        <taxon>Hoylesella</taxon>
    </lineage>
</organism>
<evidence type="ECO:0000259" key="1">
    <source>
        <dbReference type="SMART" id="SM00849"/>
    </source>
</evidence>
<dbReference type="STRING" id="1122991.GCA_000613445_01719"/>
<dbReference type="AlphaFoldDB" id="A0A318HRU4"/>
<proteinExistence type="predicted"/>
<sequence length="274" mass="30953">MENFKRRMLNFISLGSGSSGNCYYLYTETEGLLIDAGVGIRTLKKHFREYGLSLARIQNVLITHDHADHVKSVGSLSRDYGLPIYATHRVHVGIEKNYCVRCKVSPDRLKLVEKDVTFHLGSFTITPFNVPHDSLDNVGYEVKCGDITFCLLTDVGEVTEEIKPFIREANYLVIEANHDIEMLSGGSYPRYLKDRILGKTGHLSNLECAEALAQNATAKLRHVWLCHLSEENNHPELAKKTVEQTLRSYGIVPGKDFQLEVLKRKSPTGVYELK</sequence>
<comment type="caution">
    <text evidence="2">The sequence shown here is derived from an EMBL/GenBank/DDBJ whole genome shotgun (WGS) entry which is preliminary data.</text>
</comment>
<name>A0A318HRU4_9BACT</name>
<dbReference type="PANTHER" id="PTHR47619:SF1">
    <property type="entry name" value="EXODEOXYRIBONUCLEASE WALJ"/>
    <property type="match status" value="1"/>
</dbReference>
<gene>
    <name evidence="2" type="ORF">EJ73_01897</name>
</gene>
<evidence type="ECO:0000313" key="3">
    <source>
        <dbReference type="Proteomes" id="UP000248314"/>
    </source>
</evidence>
<dbReference type="InterPro" id="IPR036866">
    <property type="entry name" value="RibonucZ/Hydroxyglut_hydro"/>
</dbReference>
<dbReference type="PANTHER" id="PTHR47619">
    <property type="entry name" value="METALLO-HYDROLASE YYCJ-RELATED"/>
    <property type="match status" value="1"/>
</dbReference>
<dbReference type="InterPro" id="IPR001279">
    <property type="entry name" value="Metallo-B-lactamas"/>
</dbReference>
<dbReference type="InterPro" id="IPR052533">
    <property type="entry name" value="WalJ/YycJ-like"/>
</dbReference>
<keyword evidence="3" id="KW-1185">Reference proteome</keyword>
<dbReference type="SMART" id="SM00849">
    <property type="entry name" value="Lactamase_B"/>
    <property type="match status" value="1"/>
</dbReference>
<dbReference type="SUPFAM" id="SSF56281">
    <property type="entry name" value="Metallo-hydrolase/oxidoreductase"/>
    <property type="match status" value="1"/>
</dbReference>